<dbReference type="Pfam" id="PF00580">
    <property type="entry name" value="UvrD-helicase"/>
    <property type="match status" value="1"/>
</dbReference>
<dbReference type="Gene3D" id="3.40.50.300">
    <property type="entry name" value="P-loop containing nucleotide triphosphate hydrolases"/>
    <property type="match status" value="2"/>
</dbReference>
<dbReference type="HOGENOM" id="CLU_049731_0_0_6"/>
<evidence type="ECO:0000259" key="7">
    <source>
        <dbReference type="PROSITE" id="PS51198"/>
    </source>
</evidence>
<dbReference type="GO" id="GO:0000725">
    <property type="term" value="P:recombinational repair"/>
    <property type="evidence" value="ECO:0007669"/>
    <property type="project" value="TreeGrafter"/>
</dbReference>
<proteinExistence type="predicted"/>
<organism evidence="8 9">
    <name type="scientific">Shewanella baltica (strain OS195)</name>
    <dbReference type="NCBI Taxonomy" id="399599"/>
    <lineage>
        <taxon>Bacteria</taxon>
        <taxon>Pseudomonadati</taxon>
        <taxon>Pseudomonadota</taxon>
        <taxon>Gammaproteobacteria</taxon>
        <taxon>Alteromonadales</taxon>
        <taxon>Shewanellaceae</taxon>
        <taxon>Shewanella</taxon>
    </lineage>
</organism>
<sequence length="484" mass="54766">MIEVQIAGAGAGKTHGLAEKIIKHYDASSYKKIFAITYTNNAAKNISEAIIKQFGYLPENIIVCTVHTFLLNEIIYPYSPFVLNEIHTTSSRCKTFSNFPPGKSEEKKRRESAGTISRLKKIGVIHVDETYAAAWRIVDENYSKHSSQKKKSKVRKVHKLLSSAIDKIFLDEAQDLDETALKAFQQIGENSVDIYMVGDPKQAIDYPTSFTEWLAANKANEKVKVLPNITTSRRVPQRILDLSNTFCPKGQEQTSLSEVEGRLTYITSEDDHYDDVLCHHIENRSLVSIFRKEGNYSTKQAGSLPEFDPEVEELLTVKFPEYEEGVVIYSLQRFFASLLSKNDNNKSIRKFLAKLEIPYDKELFIKLCRSAEQFSSSKDNSAKYAISSIQRTKGLESKVCVLILTPAIFKCLMQNGVTKFNKTWNMVYVALTRAESELVVAVDMALLGRGYKHDDIVESLESIGFEVLNPNLPNHKTEEKLEEA</sequence>
<dbReference type="GO" id="GO:0016787">
    <property type="term" value="F:hydrolase activity"/>
    <property type="evidence" value="ECO:0007669"/>
    <property type="project" value="UniProtKB-UniRule"/>
</dbReference>
<evidence type="ECO:0000256" key="6">
    <source>
        <dbReference type="PROSITE-ProRule" id="PRU00560"/>
    </source>
</evidence>
<evidence type="ECO:0000313" key="8">
    <source>
        <dbReference type="EMBL" id="ABX50544.1"/>
    </source>
</evidence>
<protein>
    <recommendedName>
        <fullName evidence="5">DNA 3'-5' helicase II</fullName>
    </recommendedName>
</protein>
<accession>A9KZ96</accession>
<dbReference type="KEGG" id="sbn:Sbal195_3382"/>
<reference evidence="8 9" key="1">
    <citation type="submission" date="2007-11" db="EMBL/GenBank/DDBJ databases">
        <title>Complete sequence of chromosome of Shewanella baltica OS195.</title>
        <authorList>
            <consortium name="US DOE Joint Genome Institute"/>
            <person name="Copeland A."/>
            <person name="Lucas S."/>
            <person name="Lapidus A."/>
            <person name="Barry K."/>
            <person name="Glavina del Rio T."/>
            <person name="Dalin E."/>
            <person name="Tice H."/>
            <person name="Pitluck S."/>
            <person name="Chain P."/>
            <person name="Malfatti S."/>
            <person name="Shin M."/>
            <person name="Vergez L."/>
            <person name="Schmutz J."/>
            <person name="Larimer F."/>
            <person name="Land M."/>
            <person name="Hauser L."/>
            <person name="Kyrpides N."/>
            <person name="Kim E."/>
            <person name="Brettar I."/>
            <person name="Rodrigues J."/>
            <person name="Konstantinidis K."/>
            <person name="Klappenbach J."/>
            <person name="Hofle M."/>
            <person name="Tiedje J."/>
            <person name="Richardson P."/>
        </authorList>
    </citation>
    <scope>NUCLEOTIDE SEQUENCE [LARGE SCALE GENOMIC DNA]</scope>
    <source>
        <strain evidence="8 9">OS195</strain>
    </source>
</reference>
<dbReference type="AlphaFoldDB" id="A9KZ96"/>
<dbReference type="InterPro" id="IPR027417">
    <property type="entry name" value="P-loop_NTPase"/>
</dbReference>
<dbReference type="GO" id="GO:0005524">
    <property type="term" value="F:ATP binding"/>
    <property type="evidence" value="ECO:0007669"/>
    <property type="project" value="UniProtKB-UniRule"/>
</dbReference>
<dbReference type="RefSeq" id="WP_012197501.1">
    <property type="nucleotide sequence ID" value="NC_009997.1"/>
</dbReference>
<evidence type="ECO:0000256" key="2">
    <source>
        <dbReference type="ARBA" id="ARBA00022801"/>
    </source>
</evidence>
<dbReference type="PANTHER" id="PTHR11070:SF2">
    <property type="entry name" value="ATP-DEPENDENT DNA HELICASE SRS2"/>
    <property type="match status" value="1"/>
</dbReference>
<evidence type="ECO:0000256" key="1">
    <source>
        <dbReference type="ARBA" id="ARBA00022741"/>
    </source>
</evidence>
<evidence type="ECO:0000256" key="3">
    <source>
        <dbReference type="ARBA" id="ARBA00022806"/>
    </source>
</evidence>
<keyword evidence="3 6" id="KW-0347">Helicase</keyword>
<evidence type="ECO:0000256" key="5">
    <source>
        <dbReference type="ARBA" id="ARBA00034923"/>
    </source>
</evidence>
<dbReference type="EMBL" id="CP000891">
    <property type="protein sequence ID" value="ABX50544.1"/>
    <property type="molecule type" value="Genomic_DNA"/>
</dbReference>
<dbReference type="PROSITE" id="PS51198">
    <property type="entry name" value="UVRD_HELICASE_ATP_BIND"/>
    <property type="match status" value="1"/>
</dbReference>
<dbReference type="GO" id="GO:0003677">
    <property type="term" value="F:DNA binding"/>
    <property type="evidence" value="ECO:0007669"/>
    <property type="project" value="InterPro"/>
</dbReference>
<dbReference type="InterPro" id="IPR000212">
    <property type="entry name" value="DNA_helicase_UvrD/REP"/>
</dbReference>
<dbReference type="Proteomes" id="UP000000770">
    <property type="component" value="Chromosome"/>
</dbReference>
<feature type="domain" description="UvrD-like helicase ATP-binding" evidence="7">
    <location>
        <begin position="1"/>
        <end position="249"/>
    </location>
</feature>
<keyword evidence="4 6" id="KW-0067">ATP-binding</keyword>
<keyword evidence="1 6" id="KW-0547">Nucleotide-binding</keyword>
<keyword evidence="2 6" id="KW-0378">Hydrolase</keyword>
<feature type="binding site" evidence="6">
    <location>
        <begin position="7"/>
        <end position="14"/>
    </location>
    <ligand>
        <name>ATP</name>
        <dbReference type="ChEBI" id="CHEBI:30616"/>
    </ligand>
</feature>
<dbReference type="SUPFAM" id="SSF52540">
    <property type="entry name" value="P-loop containing nucleoside triphosphate hydrolases"/>
    <property type="match status" value="1"/>
</dbReference>
<dbReference type="InterPro" id="IPR014016">
    <property type="entry name" value="UvrD-like_ATP-bd"/>
</dbReference>
<dbReference type="PANTHER" id="PTHR11070">
    <property type="entry name" value="UVRD / RECB / PCRA DNA HELICASE FAMILY MEMBER"/>
    <property type="match status" value="1"/>
</dbReference>
<evidence type="ECO:0000313" key="9">
    <source>
        <dbReference type="Proteomes" id="UP000000770"/>
    </source>
</evidence>
<dbReference type="GO" id="GO:0043138">
    <property type="term" value="F:3'-5' DNA helicase activity"/>
    <property type="evidence" value="ECO:0007669"/>
    <property type="project" value="TreeGrafter"/>
</dbReference>
<dbReference type="GeneID" id="11773427"/>
<name>A9KZ96_SHEB9</name>
<gene>
    <name evidence="8" type="ordered locus">Sbal195_3382</name>
</gene>
<evidence type="ECO:0000256" key="4">
    <source>
        <dbReference type="ARBA" id="ARBA00022840"/>
    </source>
</evidence>